<accession>A0A1I4T3W2</accession>
<organism evidence="1 2">
    <name type="scientific">Marinobacter zhejiangensis</name>
    <dbReference type="NCBI Taxonomy" id="488535"/>
    <lineage>
        <taxon>Bacteria</taxon>
        <taxon>Pseudomonadati</taxon>
        <taxon>Pseudomonadota</taxon>
        <taxon>Gammaproteobacteria</taxon>
        <taxon>Pseudomonadales</taxon>
        <taxon>Marinobacteraceae</taxon>
        <taxon>Marinobacter</taxon>
    </lineage>
</organism>
<gene>
    <name evidence="1" type="ORF">SAMN04487963_3473</name>
</gene>
<dbReference type="Proteomes" id="UP000198519">
    <property type="component" value="Unassembled WGS sequence"/>
</dbReference>
<name>A0A1I4T3W2_9GAMM</name>
<protein>
    <submittedName>
        <fullName evidence="1">Uncharacterized protein</fullName>
    </submittedName>
</protein>
<dbReference type="EMBL" id="FOUE01000006">
    <property type="protein sequence ID" value="SFM71240.1"/>
    <property type="molecule type" value="Genomic_DNA"/>
</dbReference>
<evidence type="ECO:0000313" key="2">
    <source>
        <dbReference type="Proteomes" id="UP000198519"/>
    </source>
</evidence>
<keyword evidence="2" id="KW-1185">Reference proteome</keyword>
<proteinExistence type="predicted"/>
<evidence type="ECO:0000313" key="1">
    <source>
        <dbReference type="EMBL" id="SFM71240.1"/>
    </source>
</evidence>
<dbReference type="AlphaFoldDB" id="A0A1I4T3W2"/>
<reference evidence="2" key="1">
    <citation type="submission" date="2016-10" db="EMBL/GenBank/DDBJ databases">
        <authorList>
            <person name="Varghese N."/>
            <person name="Submissions S."/>
        </authorList>
    </citation>
    <scope>NUCLEOTIDE SEQUENCE [LARGE SCALE GENOMIC DNA]</scope>
    <source>
        <strain evidence="2">CGMCC 1.7061</strain>
    </source>
</reference>
<sequence length="72" mass="8677">MMKDTKRALRRHHVKRIKKDRRNYWGGHARQSVKVLGKCSRTPCVCSCYLCGHKRKHFGAKFSEKRRKLQYM</sequence>
<dbReference type="STRING" id="488535.SAMN04487963_3473"/>